<dbReference type="GO" id="GO:0016787">
    <property type="term" value="F:hydrolase activity"/>
    <property type="evidence" value="ECO:0007669"/>
    <property type="project" value="UniProtKB-KW"/>
</dbReference>
<dbReference type="Gene3D" id="3.40.50.1820">
    <property type="entry name" value="alpha/beta hydrolase"/>
    <property type="match status" value="1"/>
</dbReference>
<dbReference type="EMBL" id="CP006704">
    <property type="protein sequence ID" value="AIJ49078.1"/>
    <property type="molecule type" value="Genomic_DNA"/>
</dbReference>
<dbReference type="InterPro" id="IPR029058">
    <property type="entry name" value="AB_hydrolase_fold"/>
</dbReference>
<dbReference type="PIRSF" id="PIRSF037442">
    <property type="entry name" value="UCP037442_abhydr"/>
    <property type="match status" value="1"/>
</dbReference>
<dbReference type="HOGENOM" id="CLU_058232_0_0_4"/>
<dbReference type="RefSeq" id="WP_003051069.1">
    <property type="nucleotide sequence ID" value="NZ_CP006704.1"/>
</dbReference>
<dbReference type="InterPro" id="IPR022742">
    <property type="entry name" value="Hydrolase_4"/>
</dbReference>
<evidence type="ECO:0000259" key="1">
    <source>
        <dbReference type="Pfam" id="PF12146"/>
    </source>
</evidence>
<dbReference type="AlphaFoldDB" id="A0A076PTM0"/>
<protein>
    <submittedName>
        <fullName evidence="2">Alpha/beta hydrolase</fullName>
    </submittedName>
</protein>
<organism evidence="2 3">
    <name type="scientific">Comamonas testosteroni TK102</name>
    <dbReference type="NCBI Taxonomy" id="1392005"/>
    <lineage>
        <taxon>Bacteria</taxon>
        <taxon>Pseudomonadati</taxon>
        <taxon>Pseudomonadota</taxon>
        <taxon>Betaproteobacteria</taxon>
        <taxon>Burkholderiales</taxon>
        <taxon>Comamonadaceae</taxon>
        <taxon>Comamonas</taxon>
    </lineage>
</organism>
<dbReference type="SUPFAM" id="SSF53474">
    <property type="entry name" value="alpha/beta-Hydrolases"/>
    <property type="match status" value="1"/>
</dbReference>
<evidence type="ECO:0000313" key="3">
    <source>
        <dbReference type="Proteomes" id="UP000028782"/>
    </source>
</evidence>
<sequence length="321" mass="35403">MQTDPSQASVQVPLQAAVQWTEMALPISVGSAHLALRQCQPRAVAPLAQVVVAGAMGVQQSYYQAFARWLAEQGYGVTTFDYRGHGLSLQVPLRDARADLLDWARDCELVAAQLKQQFPEQPLIWIGHSVGSQLPGLASIPLPINGLLSVGSGSGYWRDNAAPTRRMIRLFWWGVAPLVTALYGAFPGRKLGIVGDLPAGVIWQWRRWCLNPLYAMGVEGRWAAEAYAAAHYPLHALYFEDDEMMSLASVQALVDWYKSAPSTLERVDPGLAPAGRIGHLGYFKEEMRELLWQPLLPLLQSWRNGDRGPGKPLFGPHESPV</sequence>
<name>A0A076PTM0_COMTE</name>
<dbReference type="Pfam" id="PF12146">
    <property type="entry name" value="Hydrolase_4"/>
    <property type="match status" value="1"/>
</dbReference>
<dbReference type="InterPro" id="IPR017208">
    <property type="entry name" value="UCP037442_abhydr"/>
</dbReference>
<feature type="domain" description="Serine aminopeptidase S33" evidence="1">
    <location>
        <begin position="46"/>
        <end position="133"/>
    </location>
</feature>
<gene>
    <name evidence="2" type="ORF">O987_25030</name>
</gene>
<keyword evidence="2" id="KW-0378">Hydrolase</keyword>
<evidence type="ECO:0000313" key="2">
    <source>
        <dbReference type="EMBL" id="AIJ49078.1"/>
    </source>
</evidence>
<dbReference type="KEGG" id="ctes:O987_25030"/>
<proteinExistence type="predicted"/>
<accession>A0A076PTM0</accession>
<reference evidence="2 3" key="1">
    <citation type="journal article" date="2014" name="Genome Announc.">
        <title>Complete Genome Sequence of Polychlorinated Biphenyl Degrader Comamonas testosteroni TK102 (NBRC 109938).</title>
        <authorList>
            <person name="Fukuda K."/>
            <person name="Hosoyama A."/>
            <person name="Tsuchikane K."/>
            <person name="Ohji S."/>
            <person name="Yamazoe A."/>
            <person name="Fujita N."/>
            <person name="Shintani M."/>
            <person name="Kimbara K."/>
        </authorList>
    </citation>
    <scope>NUCLEOTIDE SEQUENCE [LARGE SCALE GENOMIC DNA]</scope>
    <source>
        <strain evidence="2">TK102</strain>
    </source>
</reference>
<dbReference type="Proteomes" id="UP000028782">
    <property type="component" value="Chromosome"/>
</dbReference>